<evidence type="ECO:0000256" key="8">
    <source>
        <dbReference type="ARBA" id="ARBA00022833"/>
    </source>
</evidence>
<dbReference type="SUPFAM" id="SSF53187">
    <property type="entry name" value="Zn-dependent exopeptidases"/>
    <property type="match status" value="1"/>
</dbReference>
<evidence type="ECO:0000256" key="4">
    <source>
        <dbReference type="ARBA" id="ARBA00011913"/>
    </source>
</evidence>
<dbReference type="Gene3D" id="3.30.70.360">
    <property type="match status" value="1"/>
</dbReference>
<comment type="similarity">
    <text evidence="3">Belongs to the peptidase M20A family.</text>
</comment>
<evidence type="ECO:0000259" key="10">
    <source>
        <dbReference type="Pfam" id="PF07687"/>
    </source>
</evidence>
<dbReference type="GeneID" id="108556952"/>
<keyword evidence="7" id="KW-0378">Hydrolase</keyword>
<evidence type="ECO:0000256" key="3">
    <source>
        <dbReference type="ARBA" id="ARBA00006247"/>
    </source>
</evidence>
<keyword evidence="5" id="KW-0963">Cytoplasm</keyword>
<feature type="domain" description="Peptidase M20 dimerisation" evidence="10">
    <location>
        <begin position="197"/>
        <end position="301"/>
    </location>
</feature>
<gene>
    <name evidence="12" type="primary">LOC108556952</name>
</gene>
<dbReference type="Pfam" id="PF07687">
    <property type="entry name" value="M20_dimer"/>
    <property type="match status" value="1"/>
</dbReference>
<dbReference type="Gene3D" id="1.10.150.900">
    <property type="match status" value="1"/>
</dbReference>
<evidence type="ECO:0000256" key="2">
    <source>
        <dbReference type="ARBA" id="ARBA00004496"/>
    </source>
</evidence>
<dbReference type="PIRSF" id="PIRSF036696">
    <property type="entry name" value="ACY-1"/>
    <property type="match status" value="1"/>
</dbReference>
<name>A0ABM1M2J8_NICVS</name>
<evidence type="ECO:0000256" key="9">
    <source>
        <dbReference type="ARBA" id="ARBA00029656"/>
    </source>
</evidence>
<dbReference type="Gene3D" id="3.40.630.10">
    <property type="entry name" value="Zn peptidases"/>
    <property type="match status" value="1"/>
</dbReference>
<dbReference type="PANTHER" id="PTHR45892:SF1">
    <property type="entry name" value="AMINOACYLASE-1"/>
    <property type="match status" value="1"/>
</dbReference>
<dbReference type="RefSeq" id="XP_017768798.1">
    <property type="nucleotide sequence ID" value="XM_017913309.1"/>
</dbReference>
<sequence length="405" mass="45760">MFLTINPTDKQRYDQVAVQNFQEYLRIPSVQPDIDYDECVKFIQKLANDIGLPCKVIYPKPKRPIVVVTLEGTDPTLPSILLNGHMDVVPVFADKWTQKPFGAEIVDGKIYGRGTQDMKSISIQYMETIRRIKDSGKRLKRTLHCSFVPDEEIGGVLGMAEFVKTEDFKNMNIGFALDEGIASVNDSYTLFKGEKCMWHLKFHCPGQPGHGCLLHENTAAEKVRVILDKIYDHREVQKNKLKQNPDLTLADVITLNATIIKGGVQANVLADEHTITVDVRMPYTVDADGFWATLQSWCKEAGQGVWIEKLIFDSITQPTTLDSSNIYWTAIETTMHKLNIRVSPLIFPGVTDSRYLRRLGIPALGLSLINNTPILLHDHDEYIRKDTFLRAIEIYTDLIPAVANA</sequence>
<dbReference type="InterPro" id="IPR002933">
    <property type="entry name" value="Peptidase_M20"/>
</dbReference>
<keyword evidence="8" id="KW-0862">Zinc</keyword>
<dbReference type="InterPro" id="IPR052083">
    <property type="entry name" value="Aminoacylase-1_M20A"/>
</dbReference>
<organism evidence="11 12">
    <name type="scientific">Nicrophorus vespilloides</name>
    <name type="common">Boreal carrion beetle</name>
    <dbReference type="NCBI Taxonomy" id="110193"/>
    <lineage>
        <taxon>Eukaryota</taxon>
        <taxon>Metazoa</taxon>
        <taxon>Ecdysozoa</taxon>
        <taxon>Arthropoda</taxon>
        <taxon>Hexapoda</taxon>
        <taxon>Insecta</taxon>
        <taxon>Pterygota</taxon>
        <taxon>Neoptera</taxon>
        <taxon>Endopterygota</taxon>
        <taxon>Coleoptera</taxon>
        <taxon>Polyphaga</taxon>
        <taxon>Staphyliniformia</taxon>
        <taxon>Silphidae</taxon>
        <taxon>Nicrophorinae</taxon>
        <taxon>Nicrophorus</taxon>
    </lineage>
</organism>
<dbReference type="NCBIfam" id="TIGR01880">
    <property type="entry name" value="Ac-peptdase-euk"/>
    <property type="match status" value="1"/>
</dbReference>
<dbReference type="PANTHER" id="PTHR45892">
    <property type="entry name" value="AMINOACYLASE-1"/>
    <property type="match status" value="1"/>
</dbReference>
<keyword evidence="6" id="KW-0479">Metal-binding</keyword>
<evidence type="ECO:0000313" key="11">
    <source>
        <dbReference type="Proteomes" id="UP000695000"/>
    </source>
</evidence>
<dbReference type="PROSITE" id="PS00758">
    <property type="entry name" value="ARGE_DAPE_CPG2_1"/>
    <property type="match status" value="1"/>
</dbReference>
<dbReference type="SUPFAM" id="SSF55031">
    <property type="entry name" value="Bacterial exopeptidase dimerisation domain"/>
    <property type="match status" value="1"/>
</dbReference>
<comment type="subcellular location">
    <subcellularLocation>
        <location evidence="2">Cytoplasm</location>
    </subcellularLocation>
</comment>
<dbReference type="Pfam" id="PF01546">
    <property type="entry name" value="Peptidase_M20"/>
    <property type="match status" value="1"/>
</dbReference>
<evidence type="ECO:0000256" key="1">
    <source>
        <dbReference type="ARBA" id="ARBA00001947"/>
    </source>
</evidence>
<dbReference type="InterPro" id="IPR036264">
    <property type="entry name" value="Bact_exopeptidase_dim_dom"/>
</dbReference>
<evidence type="ECO:0000313" key="12">
    <source>
        <dbReference type="RefSeq" id="XP_017768798.1"/>
    </source>
</evidence>
<evidence type="ECO:0000256" key="6">
    <source>
        <dbReference type="ARBA" id="ARBA00022723"/>
    </source>
</evidence>
<dbReference type="Proteomes" id="UP000695000">
    <property type="component" value="Unplaced"/>
</dbReference>
<keyword evidence="11" id="KW-1185">Reference proteome</keyword>
<dbReference type="InterPro" id="IPR001261">
    <property type="entry name" value="ArgE/DapE_CS"/>
</dbReference>
<dbReference type="InterPro" id="IPR011650">
    <property type="entry name" value="Peptidase_M20_dimer"/>
</dbReference>
<evidence type="ECO:0000256" key="5">
    <source>
        <dbReference type="ARBA" id="ARBA00022490"/>
    </source>
</evidence>
<protein>
    <recommendedName>
        <fullName evidence="4">N-acyl-aliphatic-L-amino acid amidohydrolase</fullName>
        <ecNumber evidence="4">3.5.1.14</ecNumber>
    </recommendedName>
    <alternativeName>
        <fullName evidence="9">N-acyl-L-amino-acid amidohydrolase</fullName>
    </alternativeName>
</protein>
<proteinExistence type="inferred from homology"/>
<reference evidence="12" key="1">
    <citation type="submission" date="2025-08" db="UniProtKB">
        <authorList>
            <consortium name="RefSeq"/>
        </authorList>
    </citation>
    <scope>IDENTIFICATION</scope>
    <source>
        <tissue evidence="12">Whole Larva</tissue>
    </source>
</reference>
<dbReference type="EC" id="3.5.1.14" evidence="4"/>
<dbReference type="InterPro" id="IPR010159">
    <property type="entry name" value="N-acyl_aa_amidohydrolase"/>
</dbReference>
<evidence type="ECO:0000256" key="7">
    <source>
        <dbReference type="ARBA" id="ARBA00022801"/>
    </source>
</evidence>
<accession>A0ABM1M2J8</accession>
<comment type="cofactor">
    <cofactor evidence="1">
        <name>Zn(2+)</name>
        <dbReference type="ChEBI" id="CHEBI:29105"/>
    </cofactor>
</comment>